<dbReference type="RefSeq" id="WP_076836852.1">
    <property type="nucleotide sequence ID" value="NZ_CP019434.1"/>
</dbReference>
<dbReference type="AlphaFoldDB" id="A0A1P8UHG8"/>
<dbReference type="STRING" id="1765967.BW247_08995"/>
<name>A0A1P8UHG8_9GAMM</name>
<protein>
    <submittedName>
        <fullName evidence="1">Uncharacterized protein</fullName>
    </submittedName>
</protein>
<evidence type="ECO:0000313" key="1">
    <source>
        <dbReference type="EMBL" id="APZ43211.1"/>
    </source>
</evidence>
<sequence length="129" mass="14777">MEDWESARHSPRRVAGKLKCFGLKVTFTIFTKATPFHDSRLAYENWGKGLKELRLSVQIRKATASSSVTSETIEIVEDQIAVRIQKGKSTPKEESVDGIQIKRSPCQWVQRDIEARGRRIRRVLKVAPR</sequence>
<dbReference type="Proteomes" id="UP000243807">
    <property type="component" value="Chromosome"/>
</dbReference>
<keyword evidence="2" id="KW-1185">Reference proteome</keyword>
<proteinExistence type="predicted"/>
<organism evidence="1 2">
    <name type="scientific">Acidihalobacter ferrooxydans</name>
    <dbReference type="NCBI Taxonomy" id="1765967"/>
    <lineage>
        <taxon>Bacteria</taxon>
        <taxon>Pseudomonadati</taxon>
        <taxon>Pseudomonadota</taxon>
        <taxon>Gammaproteobacteria</taxon>
        <taxon>Chromatiales</taxon>
        <taxon>Ectothiorhodospiraceae</taxon>
        <taxon>Acidihalobacter</taxon>
    </lineage>
</organism>
<dbReference type="EMBL" id="CP019434">
    <property type="protein sequence ID" value="APZ43211.1"/>
    <property type="molecule type" value="Genomic_DNA"/>
</dbReference>
<reference evidence="1 2" key="1">
    <citation type="submission" date="2017-01" db="EMBL/GenBank/DDBJ databases">
        <title>Draft sequence of Acidihalobacter ferrooxidans strain DSM 14175 (strain V8).</title>
        <authorList>
            <person name="Khaleque H.N."/>
            <person name="Ramsay J.P."/>
            <person name="Murphy R.J.T."/>
            <person name="Kaksonen A.H."/>
            <person name="Boxall N.J."/>
            <person name="Watkin E.L.J."/>
        </authorList>
    </citation>
    <scope>NUCLEOTIDE SEQUENCE [LARGE SCALE GENOMIC DNA]</scope>
    <source>
        <strain evidence="1 2">V8</strain>
    </source>
</reference>
<accession>A0A1P8UHG8</accession>
<gene>
    <name evidence="1" type="ORF">BW247_08995</name>
</gene>
<dbReference type="KEGG" id="afy:BW247_08995"/>
<evidence type="ECO:0000313" key="2">
    <source>
        <dbReference type="Proteomes" id="UP000243807"/>
    </source>
</evidence>